<organism evidence="1 2">
    <name type="scientific">Pontibacter lucknowensis</name>
    <dbReference type="NCBI Taxonomy" id="1077936"/>
    <lineage>
        <taxon>Bacteria</taxon>
        <taxon>Pseudomonadati</taxon>
        <taxon>Bacteroidota</taxon>
        <taxon>Cytophagia</taxon>
        <taxon>Cytophagales</taxon>
        <taxon>Hymenobacteraceae</taxon>
        <taxon>Pontibacter</taxon>
    </lineage>
</organism>
<protein>
    <recommendedName>
        <fullName evidence="3">HNH endonuclease</fullName>
    </recommendedName>
</protein>
<reference evidence="2" key="1">
    <citation type="submission" date="2017-01" db="EMBL/GenBank/DDBJ databases">
        <authorList>
            <person name="Varghese N."/>
            <person name="Submissions S."/>
        </authorList>
    </citation>
    <scope>NUCLEOTIDE SEQUENCE [LARGE SCALE GENOMIC DNA]</scope>
    <source>
        <strain evidence="2">DM9</strain>
    </source>
</reference>
<dbReference type="AlphaFoldDB" id="A0A1N6XB36"/>
<keyword evidence="2" id="KW-1185">Reference proteome</keyword>
<evidence type="ECO:0000313" key="2">
    <source>
        <dbReference type="Proteomes" id="UP000185924"/>
    </source>
</evidence>
<dbReference type="EMBL" id="FTNM01000002">
    <property type="protein sequence ID" value="SIQ99575.1"/>
    <property type="molecule type" value="Genomic_DNA"/>
</dbReference>
<evidence type="ECO:0000313" key="1">
    <source>
        <dbReference type="EMBL" id="SIQ99575.1"/>
    </source>
</evidence>
<accession>A0A1N6XB36</accession>
<dbReference type="STRING" id="1077936.SAMN05421545_2044"/>
<dbReference type="RefSeq" id="WP_076421986.1">
    <property type="nucleotide sequence ID" value="NZ_FTNM01000002.1"/>
</dbReference>
<dbReference type="OrthoDB" id="9816185at2"/>
<dbReference type="Proteomes" id="UP000185924">
    <property type="component" value="Unassembled WGS sequence"/>
</dbReference>
<evidence type="ECO:0008006" key="3">
    <source>
        <dbReference type="Google" id="ProtNLM"/>
    </source>
</evidence>
<proteinExistence type="predicted"/>
<name>A0A1N6XB36_9BACT</name>
<sequence>MRKLNFYNEDAFDFYEDVIKSKRNSKDDLDYKQRLTSHNETIKLLYSNYDKNFSSNSLQLLSRHGFVGSDKDDLHRLYSYKAKKFQNLKIKLTTTDSNKKISTCQNCTISEVNSFDHFVPQEEFAEFVVNPKNLFPSCTKCNGFKSTAWREGNKKLFLNLYLDSLPEEQYLFVNIINVNGSIETDFYLDNPSGIDQELFELIHNHYTKLRLCPRFSENADSVITELENSIKNTAKRLPRSEVIDTIVETASDNKAAFGYNYWKSVLEIALVRDAAFMNTFEWNN</sequence>
<gene>
    <name evidence="1" type="ORF">SAMN05421545_2044</name>
</gene>
<dbReference type="Gene3D" id="1.10.30.50">
    <property type="match status" value="1"/>
</dbReference>